<dbReference type="PANTHER" id="PTHR30469:SF15">
    <property type="entry name" value="HLYD FAMILY OF SECRETION PROTEINS"/>
    <property type="match status" value="1"/>
</dbReference>
<dbReference type="PANTHER" id="PTHR30469">
    <property type="entry name" value="MULTIDRUG RESISTANCE PROTEIN MDTA"/>
    <property type="match status" value="1"/>
</dbReference>
<comment type="similarity">
    <text evidence="1">Belongs to the membrane fusion protein (MFP) (TC 8.A.1) family.</text>
</comment>
<dbReference type="Pfam" id="PF25973">
    <property type="entry name" value="BSH_CzcB"/>
    <property type="match status" value="1"/>
</dbReference>
<dbReference type="NCBIfam" id="TIGR01730">
    <property type="entry name" value="RND_mfp"/>
    <property type="match status" value="1"/>
</dbReference>
<dbReference type="InterPro" id="IPR058647">
    <property type="entry name" value="BSH_CzcB-like"/>
</dbReference>
<sequence>MKRALPWLAAAVVAVLLASGLWRGWKTQQNRQQALAQAEQAKAQAVYQLAPSDAISVAPQTLLLSLPISGTVKAVNTAIIKARIAGELQQLQLREGDPVQAGQVVARVDSTESQARLAQAQQQADAAHAQQDIQQRQYDNNRALANQGFISATALESSQSQWQAAQSNYQAARSAADVLRKNLSDTVLRSPIQGQVARKWVSNGEKVGPDANVLEIVDLRALELQAQMPAADSLQLRLGQMAQLQVDGSGQPISAEVVRINPQADANSRSVTVYLRIAAPAASATAAAPALRQGLYLQGQLVTGQVQTIAIPLAAVRTDKPEPYVQLLSAQGESGESLRVQHQPVVLGARSQRDGATWVAVTQGLQAGQRILGGQVGQLREATPVRLAPEAAPATPASPAS</sequence>
<dbReference type="Gene3D" id="2.40.420.20">
    <property type="match status" value="1"/>
</dbReference>
<evidence type="ECO:0000313" key="3">
    <source>
        <dbReference type="EMBL" id="QMV74007.1"/>
    </source>
</evidence>
<dbReference type="GO" id="GO:0015562">
    <property type="term" value="F:efflux transmembrane transporter activity"/>
    <property type="evidence" value="ECO:0007669"/>
    <property type="project" value="TreeGrafter"/>
</dbReference>
<dbReference type="GO" id="GO:1990281">
    <property type="term" value="C:efflux pump complex"/>
    <property type="evidence" value="ECO:0007669"/>
    <property type="project" value="TreeGrafter"/>
</dbReference>
<feature type="domain" description="CzcB-like barrel-sandwich hybrid" evidence="2">
    <location>
        <begin position="77"/>
        <end position="218"/>
    </location>
</feature>
<dbReference type="Gene3D" id="2.40.30.170">
    <property type="match status" value="1"/>
</dbReference>
<proteinExistence type="inferred from homology"/>
<dbReference type="InterPro" id="IPR006143">
    <property type="entry name" value="RND_pump_MFP"/>
</dbReference>
<evidence type="ECO:0000313" key="4">
    <source>
        <dbReference type="Proteomes" id="UP000515240"/>
    </source>
</evidence>
<protein>
    <submittedName>
        <fullName evidence="3">Efflux RND transporter periplasmic adaptor subunit</fullName>
    </submittedName>
</protein>
<dbReference type="AlphaFoldDB" id="A0A7G5EJ32"/>
<evidence type="ECO:0000256" key="1">
    <source>
        <dbReference type="ARBA" id="ARBA00009477"/>
    </source>
</evidence>
<dbReference type="KEGG" id="cpis:HS961_14810"/>
<gene>
    <name evidence="3" type="ORF">HS961_14810</name>
</gene>
<organism evidence="3 4">
    <name type="scientific">Comamonas piscis</name>
    <dbReference type="NCBI Taxonomy" id="1562974"/>
    <lineage>
        <taxon>Bacteria</taxon>
        <taxon>Pseudomonadati</taxon>
        <taxon>Pseudomonadota</taxon>
        <taxon>Betaproteobacteria</taxon>
        <taxon>Burkholderiales</taxon>
        <taxon>Comamonadaceae</taxon>
        <taxon>Comamonas</taxon>
    </lineage>
</organism>
<name>A0A7G5EJ32_9BURK</name>
<dbReference type="SUPFAM" id="SSF111369">
    <property type="entry name" value="HlyD-like secretion proteins"/>
    <property type="match status" value="1"/>
</dbReference>
<accession>A0A7G5EJ32</accession>
<dbReference type="RefSeq" id="WP_182323240.1">
    <property type="nucleotide sequence ID" value="NZ_CP058554.1"/>
</dbReference>
<reference evidence="3 4" key="1">
    <citation type="journal article" date="2020" name="G3 (Bethesda)">
        <title>CeMbio - The Caenorhabditis elegans Microbiome Resource.</title>
        <authorList>
            <person name="Dirksen P."/>
            <person name="Assie A."/>
            <person name="Zimmermann J."/>
            <person name="Zhang F."/>
            <person name="Tietje A.M."/>
            <person name="Marsh S.A."/>
            <person name="Felix M.A."/>
            <person name="Shapira M."/>
            <person name="Kaleta C."/>
            <person name="Schulenburg H."/>
            <person name="Samuel B."/>
        </authorList>
    </citation>
    <scope>NUCLEOTIDE SEQUENCE [LARGE SCALE GENOMIC DNA]</scope>
    <source>
        <strain evidence="3 4">BIGb0172</strain>
    </source>
</reference>
<evidence type="ECO:0000259" key="2">
    <source>
        <dbReference type="Pfam" id="PF25973"/>
    </source>
</evidence>
<dbReference type="Proteomes" id="UP000515240">
    <property type="component" value="Chromosome"/>
</dbReference>
<keyword evidence="4" id="KW-1185">Reference proteome</keyword>
<dbReference type="Gene3D" id="1.10.287.470">
    <property type="entry name" value="Helix hairpin bin"/>
    <property type="match status" value="1"/>
</dbReference>
<dbReference type="EMBL" id="CP058554">
    <property type="protein sequence ID" value="QMV74007.1"/>
    <property type="molecule type" value="Genomic_DNA"/>
</dbReference>
<dbReference type="Gene3D" id="2.40.50.100">
    <property type="match status" value="1"/>
</dbReference>